<feature type="transmembrane region" description="Helical" evidence="2">
    <location>
        <begin position="45"/>
        <end position="64"/>
    </location>
</feature>
<dbReference type="Proteomes" id="UP000694501">
    <property type="component" value="Unassembled WGS sequence"/>
</dbReference>
<dbReference type="EMBL" id="JAELVF020000001">
    <property type="protein sequence ID" value="MBU7598656.1"/>
    <property type="molecule type" value="Genomic_DNA"/>
</dbReference>
<reference evidence="4" key="1">
    <citation type="submission" date="2021-06" db="EMBL/GenBank/DDBJ databases">
        <title>Sequencing of actinobacteria type strains.</title>
        <authorList>
            <person name="Nguyen G.-S."/>
            <person name="Wentzel A."/>
        </authorList>
    </citation>
    <scope>NUCLEOTIDE SEQUENCE</scope>
    <source>
        <strain evidence="4">P38-E01</strain>
    </source>
</reference>
<dbReference type="Pfam" id="PF14258">
    <property type="entry name" value="DUF4350"/>
    <property type="match status" value="1"/>
</dbReference>
<feature type="compositionally biased region" description="Low complexity" evidence="1">
    <location>
        <begin position="16"/>
        <end position="37"/>
    </location>
</feature>
<keyword evidence="2" id="KW-1133">Transmembrane helix</keyword>
<dbReference type="InterPro" id="IPR025646">
    <property type="entry name" value="DUF4350"/>
</dbReference>
<accession>A0A949N8K8</accession>
<dbReference type="AlphaFoldDB" id="A0A949N8K8"/>
<evidence type="ECO:0000256" key="2">
    <source>
        <dbReference type="SAM" id="Phobius"/>
    </source>
</evidence>
<evidence type="ECO:0000259" key="3">
    <source>
        <dbReference type="Pfam" id="PF14258"/>
    </source>
</evidence>
<evidence type="ECO:0000313" key="5">
    <source>
        <dbReference type="Proteomes" id="UP000694501"/>
    </source>
</evidence>
<feature type="region of interest" description="Disordered" evidence="1">
    <location>
        <begin position="375"/>
        <end position="396"/>
    </location>
</feature>
<feature type="domain" description="DUF4350" evidence="3">
    <location>
        <begin position="73"/>
        <end position="250"/>
    </location>
</feature>
<keyword evidence="5" id="KW-1185">Reference proteome</keyword>
<organism evidence="4 5">
    <name type="scientific">Streptomyces tardus</name>
    <dbReference type="NCBI Taxonomy" id="2780544"/>
    <lineage>
        <taxon>Bacteria</taxon>
        <taxon>Bacillati</taxon>
        <taxon>Actinomycetota</taxon>
        <taxon>Actinomycetes</taxon>
        <taxon>Kitasatosporales</taxon>
        <taxon>Streptomycetaceae</taxon>
        <taxon>Streptomyces</taxon>
    </lineage>
</organism>
<dbReference type="RefSeq" id="WP_211039822.1">
    <property type="nucleotide sequence ID" value="NZ_JAELVF020000001.1"/>
</dbReference>
<proteinExistence type="predicted"/>
<evidence type="ECO:0000313" key="4">
    <source>
        <dbReference type="EMBL" id="MBU7598656.1"/>
    </source>
</evidence>
<protein>
    <submittedName>
        <fullName evidence="4">DUF4350 domain-containing protein</fullName>
    </submittedName>
</protein>
<name>A0A949N8K8_9ACTN</name>
<comment type="caution">
    <text evidence="4">The sequence shown here is derived from an EMBL/GenBank/DDBJ whole genome shotgun (WGS) entry which is preliminary data.</text>
</comment>
<sequence>MTRAPSLRTAPPTGPDAPADAAAPASGNSATSPGRGLRPPRARGLLLALLFLLLAGLAIAALSARSHQALLDPRSPAPNGSRAVAQLLASHGVDIRVITTTEDATRAASRTDTTLLVSRPELLGTAQLSTLRTAFATGNGRTVLLAPDDTATAALAPRVRTTNRTAISTRPADCDSEYAAKAGPVELGGRGYTTSAAQADTCYPTEHGSALVRIPQAEDNGDTVILGTGELLFNERLAAEGNASLAVQLLGSRSHLAWYLPSPTDPAADSNESGLFSLLPDGWLWGSAQLAIAVGLAALWRARRLGAVVVDRIPVAVPASETTEGRARLYHRSGARDRAAETLRSAARERLAPLVGVAPEHAHVRTALCPALDLHTADPPPNGAEPATSAPLLFGPTPANDAELVLLSEQLDRLQERIKSSRGGKERRP</sequence>
<gene>
    <name evidence="4" type="ORF">JGS22_013790</name>
</gene>
<keyword evidence="2" id="KW-0812">Transmembrane</keyword>
<keyword evidence="2" id="KW-0472">Membrane</keyword>
<evidence type="ECO:0000256" key="1">
    <source>
        <dbReference type="SAM" id="MobiDB-lite"/>
    </source>
</evidence>
<feature type="region of interest" description="Disordered" evidence="1">
    <location>
        <begin position="1"/>
        <end position="37"/>
    </location>
</feature>